<dbReference type="InterPro" id="IPR029052">
    <property type="entry name" value="Metallo-depent_PP-like"/>
</dbReference>
<sequence>MDRRTFVKLTGLSAAALVFGTEPFARNVPNQHRFSDYPFSLGVASGDPAPDGVVLWTRLAPDPLNGGGLPDREIPVRWQVASDENFRQIVRHGTGLARSELAHSMHVEVGGLEPAREYFYRFMAGPEQSTTGRTKTAPAAGASVSGLTFAFASCQQYEHGYFTAYRRMSEEDLDLVVHLGDYIYEYGPGEDDAPDGNVRAHDRRVSTLQDFRDRYALYRMDEDLQAAHAAFPWIVTPDDHEVENNYADEFPETGPASPDFVQRRAAAYQAYYEHMPLRRSSMPRGPEMPVYRRLTYGDLLEFNVLDTRQYRDDQASGDGRRTPGPESRDPNRTLMGAKQERWLLDGLAASNARWNILAQQVFFAQYDNQGGDGRQFEMDAWDGYAPCRDRIVDFVSERDVENLVVLTGNVHGNWANEILADFDDPDSPSVGVELVGTSITSGGDGSDVWPGADTVMAENPHVKFSNNQRGYARCRLTPDAWQTDYRVLPFVKEPGAPIATRASYMVENGYPRLQAASG</sequence>
<feature type="domain" description="Phospholipase D N-terminal" evidence="3">
    <location>
        <begin position="41"/>
        <end position="136"/>
    </location>
</feature>
<proteinExistence type="predicted"/>
<dbReference type="CDD" id="cd07389">
    <property type="entry name" value="MPP_PhoD"/>
    <property type="match status" value="1"/>
</dbReference>
<protein>
    <submittedName>
        <fullName evidence="4">Phosphodiesterase/alkaline phosphatase D</fullName>
    </submittedName>
</protein>
<name>A0A6J4QBL7_9ACTN</name>
<dbReference type="InterPro" id="IPR052900">
    <property type="entry name" value="Phospholipid_Metab_Enz"/>
</dbReference>
<dbReference type="Pfam" id="PF16655">
    <property type="entry name" value="PhoD_N"/>
    <property type="match status" value="1"/>
</dbReference>
<dbReference type="Pfam" id="PF09423">
    <property type="entry name" value="PhoD"/>
    <property type="match status" value="1"/>
</dbReference>
<feature type="domain" description="PhoD-like phosphatase metallophosphatase" evidence="2">
    <location>
        <begin position="149"/>
        <end position="485"/>
    </location>
</feature>
<dbReference type="AlphaFoldDB" id="A0A6J4QBL7"/>
<dbReference type="InterPro" id="IPR038607">
    <property type="entry name" value="PhoD-like_sf"/>
</dbReference>
<evidence type="ECO:0000256" key="1">
    <source>
        <dbReference type="SAM" id="MobiDB-lite"/>
    </source>
</evidence>
<dbReference type="InterPro" id="IPR032093">
    <property type="entry name" value="PhoD_N"/>
</dbReference>
<dbReference type="SUPFAM" id="SSF56300">
    <property type="entry name" value="Metallo-dependent phosphatases"/>
    <property type="match status" value="1"/>
</dbReference>
<dbReference type="InterPro" id="IPR018946">
    <property type="entry name" value="PhoD-like_MPP"/>
</dbReference>
<evidence type="ECO:0000259" key="2">
    <source>
        <dbReference type="Pfam" id="PF09423"/>
    </source>
</evidence>
<feature type="region of interest" description="Disordered" evidence="1">
    <location>
        <begin position="311"/>
        <end position="334"/>
    </location>
</feature>
<dbReference type="Gene3D" id="2.60.40.380">
    <property type="entry name" value="Purple acid phosphatase-like, N-terminal"/>
    <property type="match status" value="1"/>
</dbReference>
<dbReference type="EMBL" id="CADCVB010000155">
    <property type="protein sequence ID" value="CAA9440043.1"/>
    <property type="molecule type" value="Genomic_DNA"/>
</dbReference>
<dbReference type="PANTHER" id="PTHR43606">
    <property type="entry name" value="PHOSPHATASE, PUTATIVE (AFU_ORTHOLOGUE AFUA_6G08710)-RELATED"/>
    <property type="match status" value="1"/>
</dbReference>
<reference evidence="4" key="1">
    <citation type="submission" date="2020-02" db="EMBL/GenBank/DDBJ databases">
        <authorList>
            <person name="Meier V. D."/>
        </authorList>
    </citation>
    <scope>NUCLEOTIDE SEQUENCE</scope>
    <source>
        <strain evidence="4">AVDCRST_MAG78</strain>
    </source>
</reference>
<feature type="compositionally biased region" description="Basic and acidic residues" evidence="1">
    <location>
        <begin position="311"/>
        <end position="331"/>
    </location>
</feature>
<gene>
    <name evidence="4" type="ORF">AVDCRST_MAG78-2338</name>
</gene>
<accession>A0A6J4QBL7</accession>
<dbReference type="Gene3D" id="3.60.21.70">
    <property type="entry name" value="PhoD-like phosphatase"/>
    <property type="match status" value="1"/>
</dbReference>
<organism evidence="4">
    <name type="scientific">uncultured Rubrobacteraceae bacterium</name>
    <dbReference type="NCBI Taxonomy" id="349277"/>
    <lineage>
        <taxon>Bacteria</taxon>
        <taxon>Bacillati</taxon>
        <taxon>Actinomycetota</taxon>
        <taxon>Rubrobacteria</taxon>
        <taxon>Rubrobacterales</taxon>
        <taxon>Rubrobacteraceae</taxon>
        <taxon>environmental samples</taxon>
    </lineage>
</organism>
<evidence type="ECO:0000259" key="3">
    <source>
        <dbReference type="Pfam" id="PF16655"/>
    </source>
</evidence>
<evidence type="ECO:0000313" key="4">
    <source>
        <dbReference type="EMBL" id="CAA9440043.1"/>
    </source>
</evidence>
<dbReference type="PANTHER" id="PTHR43606:SF2">
    <property type="entry name" value="ALKALINE PHOSPHATASE FAMILY PROTEIN (AFU_ORTHOLOGUE AFUA_5G03860)"/>
    <property type="match status" value="1"/>
</dbReference>